<evidence type="ECO:0000256" key="1">
    <source>
        <dbReference type="PROSITE-ProRule" id="PRU00339"/>
    </source>
</evidence>
<feature type="signal peptide" evidence="3">
    <location>
        <begin position="1"/>
        <end position="31"/>
    </location>
</feature>
<dbReference type="PROSITE" id="PS50005">
    <property type="entry name" value="TPR"/>
    <property type="match status" value="1"/>
</dbReference>
<organism evidence="4 5">
    <name type="scientific">Polyangium jinanense</name>
    <dbReference type="NCBI Taxonomy" id="2829994"/>
    <lineage>
        <taxon>Bacteria</taxon>
        <taxon>Pseudomonadati</taxon>
        <taxon>Myxococcota</taxon>
        <taxon>Polyangia</taxon>
        <taxon>Polyangiales</taxon>
        <taxon>Polyangiaceae</taxon>
        <taxon>Polyangium</taxon>
    </lineage>
</organism>
<proteinExistence type="predicted"/>
<protein>
    <recommendedName>
        <fullName evidence="6">Tetratricopeptide repeat protein</fullName>
    </recommendedName>
</protein>
<feature type="region of interest" description="Disordered" evidence="2">
    <location>
        <begin position="425"/>
        <end position="492"/>
    </location>
</feature>
<feature type="chain" id="PRO_5040737282" description="Tetratricopeptide repeat protein" evidence="3">
    <location>
        <begin position="32"/>
        <end position="492"/>
    </location>
</feature>
<keyword evidence="3" id="KW-0732">Signal</keyword>
<evidence type="ECO:0000256" key="2">
    <source>
        <dbReference type="SAM" id="MobiDB-lite"/>
    </source>
</evidence>
<dbReference type="SUPFAM" id="SSF48452">
    <property type="entry name" value="TPR-like"/>
    <property type="match status" value="1"/>
</dbReference>
<gene>
    <name evidence="4" type="ORF">KEG57_02550</name>
</gene>
<dbReference type="RefSeq" id="WP_272418224.1">
    <property type="nucleotide sequence ID" value="NZ_JAGTJJ010000001.1"/>
</dbReference>
<dbReference type="InterPro" id="IPR011990">
    <property type="entry name" value="TPR-like_helical_dom_sf"/>
</dbReference>
<keyword evidence="5" id="KW-1185">Reference proteome</keyword>
<dbReference type="EMBL" id="JAGTJJ010000001">
    <property type="protein sequence ID" value="MDC3979361.1"/>
    <property type="molecule type" value="Genomic_DNA"/>
</dbReference>
<reference evidence="4 5" key="1">
    <citation type="submission" date="2021-04" db="EMBL/GenBank/DDBJ databases">
        <title>Genome analysis of Polyangium sp.</title>
        <authorList>
            <person name="Li Y."/>
            <person name="Wang J."/>
        </authorList>
    </citation>
    <scope>NUCLEOTIDE SEQUENCE [LARGE SCALE GENOMIC DNA]</scope>
    <source>
        <strain evidence="4 5">SDU14</strain>
    </source>
</reference>
<dbReference type="PROSITE" id="PS51257">
    <property type="entry name" value="PROKAR_LIPOPROTEIN"/>
    <property type="match status" value="1"/>
</dbReference>
<dbReference type="AlphaFoldDB" id="A0A9X3X0U0"/>
<sequence>MSRRDSDRPLGRVSLLGAAALALLLSGCPTAGTLQNARPATADKWFQRATQDFKVADIDDAHDAVKRALAIVPDDPEVRKLAARIALARLDYAETLRLLKGIKGSEASGLRGRALWYKGDLEAAADQLDAMLNDPDVVDDWAKGITKLARRGSGRTPFALSGALLAAVELPHVSPLAPFFVVPVEIDGESALAMISTGNAEVVLDSATRPEPSWISLRFGKKLEVHDVPALTQDLSGVSKQMGAPIKALLGVNLLRHLHATIDYDGHQFVARSFAPPPPPDATRVDLSYIRGGGMILRGKFGGERGEPVSLLLDTSMTFPLALDEGGWKKAGSVAKDLKIVAEDPEQKLREGVVPMVRLGAFDVPKVPGVFGTPVDQIERQISLDIDGVLGTGLLAPFRVTFGDQGRLMWLEDTGLLIQRMLAESGGGQPYPEDAMPGMPDPLSPFGPQPGLGQPGGLVPQPGGGLAPGGNTSPGGNAPAGGAKPPKKAPER</sequence>
<evidence type="ECO:0000256" key="3">
    <source>
        <dbReference type="SAM" id="SignalP"/>
    </source>
</evidence>
<comment type="caution">
    <text evidence="4">The sequence shown here is derived from an EMBL/GenBank/DDBJ whole genome shotgun (WGS) entry which is preliminary data.</text>
</comment>
<keyword evidence="1" id="KW-0802">TPR repeat</keyword>
<name>A0A9X3X0U0_9BACT</name>
<evidence type="ECO:0008006" key="6">
    <source>
        <dbReference type="Google" id="ProtNLM"/>
    </source>
</evidence>
<dbReference type="Proteomes" id="UP001151081">
    <property type="component" value="Unassembled WGS sequence"/>
</dbReference>
<dbReference type="Gene3D" id="1.25.40.10">
    <property type="entry name" value="Tetratricopeptide repeat domain"/>
    <property type="match status" value="1"/>
</dbReference>
<accession>A0A9X3X0U0</accession>
<evidence type="ECO:0000313" key="5">
    <source>
        <dbReference type="Proteomes" id="UP001151081"/>
    </source>
</evidence>
<feature type="compositionally biased region" description="Low complexity" evidence="2">
    <location>
        <begin position="469"/>
        <end position="484"/>
    </location>
</feature>
<feature type="compositionally biased region" description="Pro residues" evidence="2">
    <location>
        <begin position="439"/>
        <end position="448"/>
    </location>
</feature>
<feature type="compositionally biased region" description="Low complexity" evidence="2">
    <location>
        <begin position="449"/>
        <end position="461"/>
    </location>
</feature>
<feature type="repeat" description="TPR" evidence="1">
    <location>
        <begin position="42"/>
        <end position="75"/>
    </location>
</feature>
<evidence type="ECO:0000313" key="4">
    <source>
        <dbReference type="EMBL" id="MDC3979361.1"/>
    </source>
</evidence>
<dbReference type="InterPro" id="IPR019734">
    <property type="entry name" value="TPR_rpt"/>
</dbReference>